<dbReference type="Pfam" id="PF03279">
    <property type="entry name" value="Lip_A_acyltrans"/>
    <property type="match status" value="1"/>
</dbReference>
<evidence type="ECO:0000256" key="6">
    <source>
        <dbReference type="ARBA" id="ARBA00023315"/>
    </source>
</evidence>
<evidence type="ECO:0000256" key="2">
    <source>
        <dbReference type="ARBA" id="ARBA00022475"/>
    </source>
</evidence>
<gene>
    <name evidence="7" type="ORF">SLNSH_17920</name>
</gene>
<evidence type="ECO:0000256" key="1">
    <source>
        <dbReference type="ARBA" id="ARBA00004533"/>
    </source>
</evidence>
<name>A0A2T1HPS9_9HYPH</name>
<comment type="subcellular location">
    <subcellularLocation>
        <location evidence="1">Cell inner membrane</location>
    </subcellularLocation>
</comment>
<comment type="caution">
    <text evidence="7">The sequence shown here is derived from an EMBL/GenBank/DDBJ whole genome shotgun (WGS) entry which is preliminary data.</text>
</comment>
<keyword evidence="3" id="KW-0997">Cell inner membrane</keyword>
<evidence type="ECO:0000313" key="8">
    <source>
        <dbReference type="Proteomes" id="UP000239772"/>
    </source>
</evidence>
<proteinExistence type="predicted"/>
<dbReference type="InterPro" id="IPR004960">
    <property type="entry name" value="LipA_acyltrans"/>
</dbReference>
<evidence type="ECO:0000313" key="7">
    <source>
        <dbReference type="EMBL" id="PSC03661.1"/>
    </source>
</evidence>
<keyword evidence="5" id="KW-0472">Membrane</keyword>
<dbReference type="GO" id="GO:0009247">
    <property type="term" value="P:glycolipid biosynthetic process"/>
    <property type="evidence" value="ECO:0007669"/>
    <property type="project" value="UniProtKB-ARBA"/>
</dbReference>
<sequence>MRALNPALLACAQIRFLVGATAPSSGEARGVLAEARGFGADSVRAGETEDGAVELSGKMLGPFGILTRLEYWGFRLVAGVFGALPLDVASDLSGWIWRKVAPRLRRHARADRNLSASIPELTAEQRAVILDQMWDMLGRTFAEAFHLDRIFTEPGRLQLEIPPDVQEAFRSDRGCVIACLHQGNWEVASMAAVKGGARIAGVYQRLKNPLVDRYVTRMRAPYYPQGLFTKGNDAVLKLRRVLRRGDAVALLADLREHRGVAVPFFGRPAPSTPFPAFLARADGAPLIAGRVIRLKGARFRVTAEILPVATTDDRHADVEATTATLHACFERFIRENPGQWMWGHRRWG</sequence>
<evidence type="ECO:0000256" key="5">
    <source>
        <dbReference type="ARBA" id="ARBA00023136"/>
    </source>
</evidence>
<evidence type="ECO:0000256" key="3">
    <source>
        <dbReference type="ARBA" id="ARBA00022519"/>
    </source>
</evidence>
<keyword evidence="6 7" id="KW-0012">Acyltransferase</keyword>
<reference evidence="8" key="1">
    <citation type="submission" date="2018-03" db="EMBL/GenBank/DDBJ databases">
        <authorList>
            <person name="Sun L."/>
            <person name="Liu H."/>
            <person name="Chen W."/>
            <person name="Huang K."/>
            <person name="Liu W."/>
            <person name="Gao X."/>
        </authorList>
    </citation>
    <scope>NUCLEOTIDE SEQUENCE [LARGE SCALE GENOMIC DNA]</scope>
    <source>
        <strain evidence="8">SH9</strain>
    </source>
</reference>
<evidence type="ECO:0000256" key="4">
    <source>
        <dbReference type="ARBA" id="ARBA00022679"/>
    </source>
</evidence>
<dbReference type="PANTHER" id="PTHR30606">
    <property type="entry name" value="LIPID A BIOSYNTHESIS LAUROYL ACYLTRANSFERASE"/>
    <property type="match status" value="1"/>
</dbReference>
<dbReference type="AlphaFoldDB" id="A0A2T1HPS9"/>
<accession>A0A2T1HPS9</accession>
<organism evidence="7 8">
    <name type="scientific">Alsobacter soli</name>
    <dbReference type="NCBI Taxonomy" id="2109933"/>
    <lineage>
        <taxon>Bacteria</taxon>
        <taxon>Pseudomonadati</taxon>
        <taxon>Pseudomonadota</taxon>
        <taxon>Alphaproteobacteria</taxon>
        <taxon>Hyphomicrobiales</taxon>
        <taxon>Alsobacteraceae</taxon>
        <taxon>Alsobacter</taxon>
    </lineage>
</organism>
<dbReference type="OrthoDB" id="9801955at2"/>
<keyword evidence="2" id="KW-1003">Cell membrane</keyword>
<dbReference type="PANTHER" id="PTHR30606:SF9">
    <property type="entry name" value="LIPID A BIOSYNTHESIS LAUROYLTRANSFERASE"/>
    <property type="match status" value="1"/>
</dbReference>
<keyword evidence="4 7" id="KW-0808">Transferase</keyword>
<keyword evidence="8" id="KW-1185">Reference proteome</keyword>
<dbReference type="GO" id="GO:0016746">
    <property type="term" value="F:acyltransferase activity"/>
    <property type="evidence" value="ECO:0007669"/>
    <property type="project" value="UniProtKB-KW"/>
</dbReference>
<protein>
    <submittedName>
        <fullName evidence="7">Lauroyl acyltransferase</fullName>
    </submittedName>
</protein>
<dbReference type="CDD" id="cd07984">
    <property type="entry name" value="LPLAT_LABLAT-like"/>
    <property type="match status" value="1"/>
</dbReference>
<dbReference type="EMBL" id="PVZS01000022">
    <property type="protein sequence ID" value="PSC03661.1"/>
    <property type="molecule type" value="Genomic_DNA"/>
</dbReference>
<dbReference type="Proteomes" id="UP000239772">
    <property type="component" value="Unassembled WGS sequence"/>
</dbReference>
<dbReference type="GO" id="GO:0005886">
    <property type="term" value="C:plasma membrane"/>
    <property type="evidence" value="ECO:0007669"/>
    <property type="project" value="UniProtKB-SubCell"/>
</dbReference>